<reference evidence="2" key="3">
    <citation type="submission" date="2014-01" db="EMBL/GenBank/DDBJ databases">
        <title>Evolution of pathogenesis and genome organization in the Tremellales.</title>
        <authorList>
            <person name="Cuomo C."/>
            <person name="Litvintseva A."/>
            <person name="Heitman J."/>
            <person name="Chen Y."/>
            <person name="Sun S."/>
            <person name="Springer D."/>
            <person name="Dromer F."/>
            <person name="Young S."/>
            <person name="Zeng Q."/>
            <person name="Chapman S."/>
            <person name="Gujja S."/>
            <person name="Saif S."/>
            <person name="Birren B."/>
        </authorList>
    </citation>
    <scope>NUCLEOTIDE SEQUENCE</scope>
    <source>
        <strain evidence="2">CBS 10118</strain>
    </source>
</reference>
<dbReference type="KEGG" id="kbi:30211132"/>
<dbReference type="GeneID" id="30211132"/>
<proteinExistence type="predicted"/>
<gene>
    <name evidence="2" type="ORF">I302_06733</name>
    <name evidence="3" type="ORF">I302_107526</name>
</gene>
<dbReference type="OrthoDB" id="2564972at2759"/>
<feature type="region of interest" description="Disordered" evidence="1">
    <location>
        <begin position="193"/>
        <end position="235"/>
    </location>
</feature>
<feature type="compositionally biased region" description="Acidic residues" evidence="1">
    <location>
        <begin position="199"/>
        <end position="214"/>
    </location>
</feature>
<keyword evidence="4" id="KW-1185">Reference proteome</keyword>
<dbReference type="EMBL" id="KI894023">
    <property type="protein sequence ID" value="OCF23749.1"/>
    <property type="molecule type" value="Genomic_DNA"/>
</dbReference>
<evidence type="ECO:0000313" key="4">
    <source>
        <dbReference type="Proteomes" id="UP000092730"/>
    </source>
</evidence>
<dbReference type="EMBL" id="CP144546">
    <property type="protein sequence ID" value="WVW85488.1"/>
    <property type="molecule type" value="Genomic_DNA"/>
</dbReference>
<dbReference type="Proteomes" id="UP000092730">
    <property type="component" value="Chromosome 6"/>
</dbReference>
<evidence type="ECO:0000313" key="3">
    <source>
        <dbReference type="EMBL" id="WVW85488.1"/>
    </source>
</evidence>
<accession>A0A1B9FYA8</accession>
<protein>
    <submittedName>
        <fullName evidence="2">Uncharacterized protein</fullName>
    </submittedName>
</protein>
<feature type="region of interest" description="Disordered" evidence="1">
    <location>
        <begin position="1"/>
        <end position="25"/>
    </location>
</feature>
<name>A0A1B9FYA8_9TREE</name>
<dbReference type="RefSeq" id="XP_019044819.1">
    <property type="nucleotide sequence ID" value="XM_019193342.1"/>
</dbReference>
<evidence type="ECO:0000313" key="2">
    <source>
        <dbReference type="EMBL" id="OCF23749.1"/>
    </source>
</evidence>
<reference evidence="3" key="4">
    <citation type="submission" date="2024-02" db="EMBL/GenBank/DDBJ databases">
        <title>Comparative genomics of Cryptococcus and Kwoniella reveals pathogenesis evolution and contrasting modes of karyotype evolution via chromosome fusion or intercentromeric recombination.</title>
        <authorList>
            <person name="Coelho M.A."/>
            <person name="David-Palma M."/>
            <person name="Shea T."/>
            <person name="Bowers K."/>
            <person name="McGinley-Smith S."/>
            <person name="Mohammad A.W."/>
            <person name="Gnirke A."/>
            <person name="Yurkov A.M."/>
            <person name="Nowrousian M."/>
            <person name="Sun S."/>
            <person name="Cuomo C.A."/>
            <person name="Heitman J."/>
        </authorList>
    </citation>
    <scope>NUCLEOTIDE SEQUENCE</scope>
    <source>
        <strain evidence="3">CBS 10118</strain>
    </source>
</reference>
<dbReference type="VEuPathDB" id="FungiDB:I302_06733"/>
<sequence length="653" mass="71486">MAEAGPSIPNPAPISTNPITSTASTTLPASTPTLLNTLHSLLVAQSSKNLSSTHLHPYALLASSGKGKGKGRAQEIDEIRGLKDAVQRLRVVLGSVGGEGDVEGRLIRGLREISSHQLPLLQQLTSLPHSSNPSTIFPSKLLTLHPIKLLEAISHQLDLQCFIEDSQFGLLKSSLAIAGTRFVIDVDLETTSSSNATMDQDEEEGEEGEGDVDMVDGTSTPAPLPPTSAKKEEVGEGRSRIKLSKLVVNHVTSSGGTARSGYTTKILKGLVEDYLRNYHSSESVWEKQKVLDRLIDGLRVLKELDVSSIASSSAEQGRDGFEEIEKIQMDIERMYADDSETKTRIYRTSHSSIFPTFQLLPPATFEECNPTFKIRPSTPDEEVRVPCFTSITSTMEPQDNNVNMDGTLVQKGRSTEKAGWVIEVLSENGIDGLVVRQNWLSHEKEDEGEQGGNGVRVENLLYRPFPPPPIPSLTQQVQMFPYTSTFSHTPVEGGIEQKWSMVHPGPVAFVVGRVGMSSDIGEVEKVLASLKNQIVLNNLFSSVFIPSQLQMEEHVNDQDEDDMDDDWLSGDQKSIPINLSLSQSSIDVTFPLIKNDKIVNIEIIVKPCQSPKDGYVNIRVNGEGFKVGSDEDGREGGKRDLVGIVREVIRSRS</sequence>
<reference evidence="2" key="1">
    <citation type="submission" date="2013-07" db="EMBL/GenBank/DDBJ databases">
        <title>The Genome Sequence of Cryptococcus bestiolae CBS10118.</title>
        <authorList>
            <consortium name="The Broad Institute Genome Sequencing Platform"/>
            <person name="Cuomo C."/>
            <person name="Litvintseva A."/>
            <person name="Chen Y."/>
            <person name="Heitman J."/>
            <person name="Sun S."/>
            <person name="Springer D."/>
            <person name="Dromer F."/>
            <person name="Young S.K."/>
            <person name="Zeng Q."/>
            <person name="Gargeya S."/>
            <person name="Fitzgerald M."/>
            <person name="Abouelleil A."/>
            <person name="Alvarado L."/>
            <person name="Berlin A.M."/>
            <person name="Chapman S.B."/>
            <person name="Dewar J."/>
            <person name="Goldberg J."/>
            <person name="Griggs A."/>
            <person name="Gujja S."/>
            <person name="Hansen M."/>
            <person name="Howarth C."/>
            <person name="Imamovic A."/>
            <person name="Larimer J."/>
            <person name="McCowan C."/>
            <person name="Murphy C."/>
            <person name="Pearson M."/>
            <person name="Priest M."/>
            <person name="Roberts A."/>
            <person name="Saif S."/>
            <person name="Shea T."/>
            <person name="Sykes S."/>
            <person name="Wortman J."/>
            <person name="Nusbaum C."/>
            <person name="Birren B."/>
        </authorList>
    </citation>
    <scope>NUCLEOTIDE SEQUENCE [LARGE SCALE GENOMIC DNA]</scope>
    <source>
        <strain evidence="2">CBS 10118</strain>
    </source>
</reference>
<reference evidence="3" key="2">
    <citation type="submission" date="2013-07" db="EMBL/GenBank/DDBJ databases">
        <authorList>
            <consortium name="The Broad Institute Genome Sequencing Platform"/>
            <person name="Cuomo C."/>
            <person name="Litvintseva A."/>
            <person name="Chen Y."/>
            <person name="Heitman J."/>
            <person name="Sun S."/>
            <person name="Springer D."/>
            <person name="Dromer F."/>
            <person name="Young S.K."/>
            <person name="Zeng Q."/>
            <person name="Gargeya S."/>
            <person name="Fitzgerald M."/>
            <person name="Abouelleil A."/>
            <person name="Alvarado L."/>
            <person name="Berlin A.M."/>
            <person name="Chapman S.B."/>
            <person name="Dewar J."/>
            <person name="Goldberg J."/>
            <person name="Griggs A."/>
            <person name="Gujja S."/>
            <person name="Hansen M."/>
            <person name="Howarth C."/>
            <person name="Imamovic A."/>
            <person name="Larimer J."/>
            <person name="McCowan C."/>
            <person name="Murphy C."/>
            <person name="Pearson M."/>
            <person name="Priest M."/>
            <person name="Roberts A."/>
            <person name="Saif S."/>
            <person name="Shea T."/>
            <person name="Sykes S."/>
            <person name="Wortman J."/>
            <person name="Nusbaum C."/>
            <person name="Birren B."/>
        </authorList>
    </citation>
    <scope>NUCLEOTIDE SEQUENCE</scope>
    <source>
        <strain evidence="3">CBS 10118</strain>
    </source>
</reference>
<dbReference type="AlphaFoldDB" id="A0A1B9FYA8"/>
<organism evidence="2">
    <name type="scientific">Kwoniella bestiolae CBS 10118</name>
    <dbReference type="NCBI Taxonomy" id="1296100"/>
    <lineage>
        <taxon>Eukaryota</taxon>
        <taxon>Fungi</taxon>
        <taxon>Dikarya</taxon>
        <taxon>Basidiomycota</taxon>
        <taxon>Agaricomycotina</taxon>
        <taxon>Tremellomycetes</taxon>
        <taxon>Tremellales</taxon>
        <taxon>Cryptococcaceae</taxon>
        <taxon>Kwoniella</taxon>
    </lineage>
</organism>
<evidence type="ECO:0000256" key="1">
    <source>
        <dbReference type="SAM" id="MobiDB-lite"/>
    </source>
</evidence>